<evidence type="ECO:0000313" key="1">
    <source>
        <dbReference type="EMBL" id="REG11619.1"/>
    </source>
</evidence>
<gene>
    <name evidence="1" type="ORF">DFR64_1511</name>
</gene>
<dbReference type="AlphaFoldDB" id="A0A347ZR96"/>
<reference evidence="1 2" key="1">
    <citation type="submission" date="2018-08" db="EMBL/GenBank/DDBJ databases">
        <title>Genomic Encyclopedia of Type Strains, Phase IV (KMG-IV): sequencing the most valuable type-strain genomes for metagenomic binning, comparative biology and taxonomic classification.</title>
        <authorList>
            <person name="Goeker M."/>
        </authorList>
    </citation>
    <scope>NUCLEOTIDE SEQUENCE [LARGE SCALE GENOMIC DNA]</scope>
    <source>
        <strain evidence="1 2">DSM 23923</strain>
    </source>
</reference>
<organism evidence="1 2">
    <name type="scientific">Pelolinea submarina</name>
    <dbReference type="NCBI Taxonomy" id="913107"/>
    <lineage>
        <taxon>Bacteria</taxon>
        <taxon>Bacillati</taxon>
        <taxon>Chloroflexota</taxon>
        <taxon>Anaerolineae</taxon>
        <taxon>Anaerolineales</taxon>
        <taxon>Anaerolineaceae</taxon>
        <taxon>Pelolinea</taxon>
    </lineage>
</organism>
<dbReference type="RefSeq" id="WP_116224741.1">
    <property type="nucleotide sequence ID" value="NZ_AP018437.1"/>
</dbReference>
<proteinExistence type="predicted"/>
<evidence type="ECO:0000313" key="2">
    <source>
        <dbReference type="Proteomes" id="UP000256388"/>
    </source>
</evidence>
<sequence>MFNMGKNKKDPKKALEDADKAINKGLMGGLTKAFMGKDFVDQANQALNMANQTLDQGALAEQLAQTGADATAEVIAIQDTGATVNMNPVVLLTLKVTPKTGEAFQTAGQLMVSRLNVPRPGDQIKIKYNPENITQFVIL</sequence>
<keyword evidence="2" id="KW-1185">Reference proteome</keyword>
<dbReference type="OrthoDB" id="1551086at2"/>
<accession>A0A347ZR96</accession>
<dbReference type="EMBL" id="QUMS01000001">
    <property type="protein sequence ID" value="REG11619.1"/>
    <property type="molecule type" value="Genomic_DNA"/>
</dbReference>
<protein>
    <submittedName>
        <fullName evidence="1">Uncharacterized protein</fullName>
    </submittedName>
</protein>
<dbReference type="Proteomes" id="UP000256388">
    <property type="component" value="Unassembled WGS sequence"/>
</dbReference>
<comment type="caution">
    <text evidence="1">The sequence shown here is derived from an EMBL/GenBank/DDBJ whole genome shotgun (WGS) entry which is preliminary data.</text>
</comment>
<name>A0A347ZR96_9CHLR</name>